<reference evidence="7 8" key="1">
    <citation type="submission" date="2021-06" db="EMBL/GenBank/DDBJ databases">
        <authorList>
            <person name="Palmer J.M."/>
        </authorList>
    </citation>
    <scope>NUCLEOTIDE SEQUENCE [LARGE SCALE GENOMIC DNA]</scope>
    <source>
        <strain evidence="7 8">XC_2019</strain>
        <tissue evidence="7">Muscle</tissue>
    </source>
</reference>
<dbReference type="Pfam" id="PF16739">
    <property type="entry name" value="CARD_2"/>
    <property type="match status" value="1"/>
</dbReference>
<evidence type="ECO:0000256" key="2">
    <source>
        <dbReference type="ARBA" id="ARBA00022553"/>
    </source>
</evidence>
<evidence type="ECO:0000256" key="3">
    <source>
        <dbReference type="ARBA" id="ARBA00022588"/>
    </source>
</evidence>
<dbReference type="Proteomes" id="UP001434883">
    <property type="component" value="Unassembled WGS sequence"/>
</dbReference>
<evidence type="ECO:0000313" key="7">
    <source>
        <dbReference type="EMBL" id="MEQ2199741.1"/>
    </source>
</evidence>
<sequence>MASDDDEIHERLIEGFTERLQHIINVEEVLGYLHFIETARKEPIVQKLNTEGNASAAKLLISVVVDKPHIEGWFRAFVDALHHGGSNLAADYLESNPPDPEVEAENDYCVQLIQLLAPSLVDMKTEEVCNHCFSRQLLNNVDKDKEILRITEHKHLYELTGGSPECIKPSEWYEKHYAIINGFSEKGAAAEDNPEAESCQGEESMEITVTDGPQYDSTGLINVPSMSIWLLM</sequence>
<evidence type="ECO:0000259" key="6">
    <source>
        <dbReference type="Pfam" id="PF16739"/>
    </source>
</evidence>
<evidence type="ECO:0000313" key="8">
    <source>
        <dbReference type="Proteomes" id="UP001434883"/>
    </source>
</evidence>
<comment type="caution">
    <text evidence="7">The sequence shown here is derived from an EMBL/GenBank/DDBJ whole genome shotgun (WGS) entry which is preliminary data.</text>
</comment>
<keyword evidence="5" id="KW-0391">Immunity</keyword>
<dbReference type="InterPro" id="IPR011029">
    <property type="entry name" value="DEATH-like_dom_sf"/>
</dbReference>
<dbReference type="Gene3D" id="1.10.533.10">
    <property type="entry name" value="Death Domain, Fas"/>
    <property type="match status" value="1"/>
</dbReference>
<keyword evidence="2" id="KW-0597">Phosphoprotein</keyword>
<evidence type="ECO:0000256" key="4">
    <source>
        <dbReference type="ARBA" id="ARBA00022843"/>
    </source>
</evidence>
<keyword evidence="1" id="KW-1017">Isopeptide bond</keyword>
<proteinExistence type="predicted"/>
<evidence type="ECO:0000256" key="5">
    <source>
        <dbReference type="ARBA" id="ARBA00022859"/>
    </source>
</evidence>
<keyword evidence="8" id="KW-1185">Reference proteome</keyword>
<feature type="domain" description="Caspase recruitment" evidence="6">
    <location>
        <begin position="6"/>
        <end position="95"/>
    </location>
</feature>
<organism evidence="7 8">
    <name type="scientific">Xenoophorus captivus</name>
    <dbReference type="NCBI Taxonomy" id="1517983"/>
    <lineage>
        <taxon>Eukaryota</taxon>
        <taxon>Metazoa</taxon>
        <taxon>Chordata</taxon>
        <taxon>Craniata</taxon>
        <taxon>Vertebrata</taxon>
        <taxon>Euteleostomi</taxon>
        <taxon>Actinopterygii</taxon>
        <taxon>Neopterygii</taxon>
        <taxon>Teleostei</taxon>
        <taxon>Neoteleostei</taxon>
        <taxon>Acanthomorphata</taxon>
        <taxon>Ovalentaria</taxon>
        <taxon>Atherinomorphae</taxon>
        <taxon>Cyprinodontiformes</taxon>
        <taxon>Goodeidae</taxon>
        <taxon>Xenoophorus</taxon>
    </lineage>
</organism>
<dbReference type="EMBL" id="JAHRIN010025433">
    <property type="protein sequence ID" value="MEQ2199741.1"/>
    <property type="molecule type" value="Genomic_DNA"/>
</dbReference>
<keyword evidence="4" id="KW-0832">Ubl conjugation</keyword>
<accession>A0ABV0QV63</accession>
<name>A0ABV0QV63_9TELE</name>
<keyword evidence="3" id="KW-0399">Innate immunity</keyword>
<protein>
    <recommendedName>
        <fullName evidence="6">Caspase recruitment domain-containing protein</fullName>
    </recommendedName>
</protein>
<dbReference type="InterPro" id="IPR031964">
    <property type="entry name" value="CARD_dom"/>
</dbReference>
<evidence type="ECO:0000256" key="1">
    <source>
        <dbReference type="ARBA" id="ARBA00022499"/>
    </source>
</evidence>
<gene>
    <name evidence="7" type="ORF">XENOCAPTIV_010266</name>
</gene>